<dbReference type="PANTHER" id="PTHR43337">
    <property type="entry name" value="XANTHINE/URACIL PERMEASE C887.17-RELATED"/>
    <property type="match status" value="1"/>
</dbReference>
<feature type="transmembrane region" description="Helical" evidence="8">
    <location>
        <begin position="444"/>
        <end position="477"/>
    </location>
</feature>
<feature type="transmembrane region" description="Helical" evidence="8">
    <location>
        <begin position="421"/>
        <end position="438"/>
    </location>
</feature>
<dbReference type="EMBL" id="JAOAOG010000042">
    <property type="protein sequence ID" value="KAJ6252529.1"/>
    <property type="molecule type" value="Genomic_DNA"/>
</dbReference>
<feature type="transmembrane region" description="Helical" evidence="8">
    <location>
        <begin position="301"/>
        <end position="329"/>
    </location>
</feature>
<feature type="transmembrane region" description="Helical" evidence="8">
    <location>
        <begin position="162"/>
        <end position="186"/>
    </location>
</feature>
<dbReference type="InterPro" id="IPR006043">
    <property type="entry name" value="NCS2"/>
</dbReference>
<dbReference type="Pfam" id="PF00860">
    <property type="entry name" value="Xan_ur_permease"/>
    <property type="match status" value="1"/>
</dbReference>
<comment type="caution">
    <text evidence="9">The sequence shown here is derived from an EMBL/GenBank/DDBJ whole genome shotgun (WGS) entry which is preliminary data.</text>
</comment>
<feature type="transmembrane region" description="Helical" evidence="8">
    <location>
        <begin position="389"/>
        <end position="409"/>
    </location>
</feature>
<keyword evidence="3" id="KW-0813">Transport</keyword>
<feature type="transmembrane region" description="Helical" evidence="8">
    <location>
        <begin position="86"/>
        <end position="102"/>
    </location>
</feature>
<sequence>MSTTSSSSSSSSSTALDKSSNEDLVLEKQINLKNQNIEEQPKKQEHSAKEQNTKKDYQSPYDNKSLAWLDKYFEISQRDSSFTKEILGGIAMFLASLYILSVQSSALKSGGTPESGTRQSTALLSGLGTITMGIVSGIPLMVSTGMGENYFYSTTIIAKHNYSWQTAGSLVFIQGILIVLISWRFLRLKFLSAIPPMFRIGIAFGISLLIGTLGIKSMINNPVTSEPELHFRLLLAVLCLVFIASFAIREKIYVFILAPFVTAIVSQIIRAASGDFEMAEWDLSGLGSTAFKINFDWKVSALWLIPVMTINQLFDAVCTILTVIQFAYLDKIKFDEKKFLNLISQSKTSKLQRVIIVTGIWSSISGLFCNSQIVPFIESIVAGTVGARAGFSSVITGLCFLLSIFLYPIISLIPNESTAPLMVYTTAIVIKMITHVDFSDLNSIIPIVVSTITIPLMSSILMGIALGYAVLILLWLVAPDKKYKEITYPMVIVFILSVVGVVFELLE</sequence>
<feature type="transmembrane region" description="Helical" evidence="8">
    <location>
        <begin position="486"/>
        <end position="506"/>
    </location>
</feature>
<evidence type="ECO:0000256" key="8">
    <source>
        <dbReference type="SAM" id="Phobius"/>
    </source>
</evidence>
<comment type="subcellular location">
    <subcellularLocation>
        <location evidence="1">Endomembrane system</location>
        <topology evidence="1">Multi-pass membrane protein</topology>
    </subcellularLocation>
</comment>
<evidence type="ECO:0000256" key="7">
    <source>
        <dbReference type="SAM" id="MobiDB-lite"/>
    </source>
</evidence>
<keyword evidence="6 8" id="KW-0472">Membrane</keyword>
<evidence type="ECO:0000313" key="9">
    <source>
        <dbReference type="EMBL" id="KAJ6252529.1"/>
    </source>
</evidence>
<feature type="transmembrane region" description="Helical" evidence="8">
    <location>
        <begin position="198"/>
        <end position="219"/>
    </location>
</feature>
<evidence type="ECO:0000256" key="4">
    <source>
        <dbReference type="ARBA" id="ARBA00022692"/>
    </source>
</evidence>
<evidence type="ECO:0000256" key="5">
    <source>
        <dbReference type="ARBA" id="ARBA00022989"/>
    </source>
</evidence>
<evidence type="ECO:0000256" key="1">
    <source>
        <dbReference type="ARBA" id="ARBA00004127"/>
    </source>
</evidence>
<keyword evidence="4 8" id="KW-0812">Transmembrane</keyword>
<feature type="transmembrane region" description="Helical" evidence="8">
    <location>
        <begin position="231"/>
        <end position="248"/>
    </location>
</feature>
<name>A0ABQ8Z6K5_9EUKA</name>
<feature type="transmembrane region" description="Helical" evidence="8">
    <location>
        <begin position="253"/>
        <end position="273"/>
    </location>
</feature>
<feature type="transmembrane region" description="Helical" evidence="8">
    <location>
        <begin position="122"/>
        <end position="142"/>
    </location>
</feature>
<protein>
    <submittedName>
        <fullName evidence="9">Xanthine/uracil permease</fullName>
    </submittedName>
</protein>
<feature type="compositionally biased region" description="Basic and acidic residues" evidence="7">
    <location>
        <begin position="39"/>
        <end position="57"/>
    </location>
</feature>
<evidence type="ECO:0000256" key="2">
    <source>
        <dbReference type="ARBA" id="ARBA00005697"/>
    </source>
</evidence>
<organism evidence="9 10">
    <name type="scientific">Anaeramoeba flamelloides</name>
    <dbReference type="NCBI Taxonomy" id="1746091"/>
    <lineage>
        <taxon>Eukaryota</taxon>
        <taxon>Metamonada</taxon>
        <taxon>Anaeramoebidae</taxon>
        <taxon>Anaeramoeba</taxon>
    </lineage>
</organism>
<keyword evidence="5 8" id="KW-1133">Transmembrane helix</keyword>
<reference evidence="9" key="1">
    <citation type="submission" date="2022-08" db="EMBL/GenBank/DDBJ databases">
        <title>Novel sulfate-reducing endosymbionts in the free-living metamonad Anaeramoeba.</title>
        <authorList>
            <person name="Jerlstrom-Hultqvist J."/>
            <person name="Cepicka I."/>
            <person name="Gallot-Lavallee L."/>
            <person name="Salas-Leiva D."/>
            <person name="Curtis B.A."/>
            <person name="Zahonova K."/>
            <person name="Pipaliya S."/>
            <person name="Dacks J."/>
            <person name="Roger A.J."/>
        </authorList>
    </citation>
    <scope>NUCLEOTIDE SEQUENCE</scope>
    <source>
        <strain evidence="9">Schooner1</strain>
    </source>
</reference>
<evidence type="ECO:0000256" key="6">
    <source>
        <dbReference type="ARBA" id="ARBA00023136"/>
    </source>
</evidence>
<accession>A0ABQ8Z6K5</accession>
<evidence type="ECO:0000256" key="3">
    <source>
        <dbReference type="ARBA" id="ARBA00022448"/>
    </source>
</evidence>
<dbReference type="PANTHER" id="PTHR43337:SF1">
    <property type="entry name" value="XANTHINE_URACIL PERMEASE C887.17-RELATED"/>
    <property type="match status" value="1"/>
</dbReference>
<comment type="similarity">
    <text evidence="2">Belongs to the nucleobase:cation symporter-2 (NCS2) (TC 2.A.40) family. Azg-like subfamily.</text>
</comment>
<dbReference type="Proteomes" id="UP001150062">
    <property type="component" value="Unassembled WGS sequence"/>
</dbReference>
<proteinExistence type="inferred from homology"/>
<dbReference type="InterPro" id="IPR045018">
    <property type="entry name" value="Azg-like"/>
</dbReference>
<gene>
    <name evidence="9" type="ORF">M0813_14055</name>
</gene>
<evidence type="ECO:0000313" key="10">
    <source>
        <dbReference type="Proteomes" id="UP001150062"/>
    </source>
</evidence>
<feature type="compositionally biased region" description="Low complexity" evidence="7">
    <location>
        <begin position="1"/>
        <end position="14"/>
    </location>
</feature>
<keyword evidence="10" id="KW-1185">Reference proteome</keyword>
<feature type="region of interest" description="Disordered" evidence="7">
    <location>
        <begin position="1"/>
        <end position="59"/>
    </location>
</feature>
<feature type="transmembrane region" description="Helical" evidence="8">
    <location>
        <begin position="354"/>
        <end position="377"/>
    </location>
</feature>